<dbReference type="Pfam" id="PF13305">
    <property type="entry name" value="TetR_C_33"/>
    <property type="match status" value="1"/>
</dbReference>
<dbReference type="GO" id="GO:0003700">
    <property type="term" value="F:DNA-binding transcription factor activity"/>
    <property type="evidence" value="ECO:0007669"/>
    <property type="project" value="TreeGrafter"/>
</dbReference>
<evidence type="ECO:0000256" key="4">
    <source>
        <dbReference type="PROSITE-ProRule" id="PRU00335"/>
    </source>
</evidence>
<dbReference type="Pfam" id="PF00440">
    <property type="entry name" value="TetR_N"/>
    <property type="match status" value="1"/>
</dbReference>
<sequence length="234" mass="25658">MKIRKKMPDGHHHGNLREAVLAAAMSLLRQRQTPSFNLREIAEMTGVGHSAVYRHFASKDALLADIAARGFTELAQIQDREMALAGDDPWERLIAAGLAYVNFARTNRAAYIVMFDPTMRERWNELENVRTALDTSFGQFAKTIVACQTAGLLPAAPLEILTSMLWSAGHGLAQLLGSGHLDWLQSSAIGEDQFVSIAIHVFCEALRAPASRPWLELRPSLAAATPGPRSKNSS</sequence>
<keyword evidence="2 4" id="KW-0238">DNA-binding</keyword>
<dbReference type="PANTHER" id="PTHR30055">
    <property type="entry name" value="HTH-TYPE TRANSCRIPTIONAL REGULATOR RUTR"/>
    <property type="match status" value="1"/>
</dbReference>
<dbReference type="SUPFAM" id="SSF46689">
    <property type="entry name" value="Homeodomain-like"/>
    <property type="match status" value="1"/>
</dbReference>
<name>A0A4V1P8D1_9BRAD</name>
<dbReference type="PROSITE" id="PS50977">
    <property type="entry name" value="HTH_TETR_2"/>
    <property type="match status" value="1"/>
</dbReference>
<evidence type="ECO:0000313" key="7">
    <source>
        <dbReference type="Proteomes" id="UP000290819"/>
    </source>
</evidence>
<proteinExistence type="predicted"/>
<dbReference type="InterPro" id="IPR001647">
    <property type="entry name" value="HTH_TetR"/>
</dbReference>
<dbReference type="AlphaFoldDB" id="A0A4V1P8D1"/>
<evidence type="ECO:0000313" key="6">
    <source>
        <dbReference type="EMBL" id="RXT54199.1"/>
    </source>
</evidence>
<dbReference type="GO" id="GO:0000976">
    <property type="term" value="F:transcription cis-regulatory region binding"/>
    <property type="evidence" value="ECO:0007669"/>
    <property type="project" value="TreeGrafter"/>
</dbReference>
<protein>
    <recommendedName>
        <fullName evidence="5">HTH tetR-type domain-containing protein</fullName>
    </recommendedName>
</protein>
<dbReference type="PRINTS" id="PR00455">
    <property type="entry name" value="HTHTETR"/>
</dbReference>
<organism evidence="6 7">
    <name type="scientific">Bradyrhizobium betae</name>
    <dbReference type="NCBI Taxonomy" id="244734"/>
    <lineage>
        <taxon>Bacteria</taxon>
        <taxon>Pseudomonadati</taxon>
        <taxon>Pseudomonadota</taxon>
        <taxon>Alphaproteobacteria</taxon>
        <taxon>Hyphomicrobiales</taxon>
        <taxon>Nitrobacteraceae</taxon>
        <taxon>Bradyrhizobium</taxon>
    </lineage>
</organism>
<dbReference type="SUPFAM" id="SSF48498">
    <property type="entry name" value="Tetracyclin repressor-like, C-terminal domain"/>
    <property type="match status" value="1"/>
</dbReference>
<dbReference type="Proteomes" id="UP000290819">
    <property type="component" value="Unassembled WGS sequence"/>
</dbReference>
<dbReference type="InterPro" id="IPR009057">
    <property type="entry name" value="Homeodomain-like_sf"/>
</dbReference>
<reference evidence="6 7" key="1">
    <citation type="submission" date="2017-03" db="EMBL/GenBank/DDBJ databases">
        <authorList>
            <person name="Safronova V.I."/>
            <person name="Sazanova A.L."/>
            <person name="Chirak E.R."/>
        </authorList>
    </citation>
    <scope>NUCLEOTIDE SEQUENCE [LARGE SCALE GENOMIC DNA]</scope>
    <source>
        <strain evidence="6 7">Opo-243</strain>
    </source>
</reference>
<dbReference type="InterPro" id="IPR036271">
    <property type="entry name" value="Tet_transcr_reg_TetR-rel_C_sf"/>
</dbReference>
<feature type="domain" description="HTH tetR-type" evidence="5">
    <location>
        <begin position="14"/>
        <end position="74"/>
    </location>
</feature>
<dbReference type="OrthoDB" id="7056813at2"/>
<keyword evidence="3" id="KW-0804">Transcription</keyword>
<dbReference type="Gene3D" id="1.10.357.10">
    <property type="entry name" value="Tetracycline Repressor, domain 2"/>
    <property type="match status" value="1"/>
</dbReference>
<evidence type="ECO:0000256" key="2">
    <source>
        <dbReference type="ARBA" id="ARBA00023125"/>
    </source>
</evidence>
<keyword evidence="1" id="KW-0805">Transcription regulation</keyword>
<dbReference type="PANTHER" id="PTHR30055:SF220">
    <property type="entry name" value="TETR-FAMILY REGULATORY PROTEIN"/>
    <property type="match status" value="1"/>
</dbReference>
<accession>A0A4V1P8D1</accession>
<evidence type="ECO:0000256" key="1">
    <source>
        <dbReference type="ARBA" id="ARBA00023015"/>
    </source>
</evidence>
<dbReference type="RefSeq" id="WP_129267543.1">
    <property type="nucleotide sequence ID" value="NZ_MZXW01000004.1"/>
</dbReference>
<dbReference type="EMBL" id="MZXW01000004">
    <property type="protein sequence ID" value="RXT54199.1"/>
    <property type="molecule type" value="Genomic_DNA"/>
</dbReference>
<evidence type="ECO:0000256" key="3">
    <source>
        <dbReference type="ARBA" id="ARBA00023163"/>
    </source>
</evidence>
<dbReference type="InterPro" id="IPR025996">
    <property type="entry name" value="MT1864/Rv1816-like_C"/>
</dbReference>
<evidence type="ECO:0000259" key="5">
    <source>
        <dbReference type="PROSITE" id="PS50977"/>
    </source>
</evidence>
<feature type="DNA-binding region" description="H-T-H motif" evidence="4">
    <location>
        <begin position="37"/>
        <end position="56"/>
    </location>
</feature>
<keyword evidence="7" id="KW-1185">Reference proteome</keyword>
<gene>
    <name evidence="6" type="ORF">B5V03_01760</name>
</gene>
<comment type="caution">
    <text evidence="6">The sequence shown here is derived from an EMBL/GenBank/DDBJ whole genome shotgun (WGS) entry which is preliminary data.</text>
</comment>
<dbReference type="InterPro" id="IPR050109">
    <property type="entry name" value="HTH-type_TetR-like_transc_reg"/>
</dbReference>